<reference evidence="1" key="2">
    <citation type="submission" date="2022-08" db="UniProtKB">
        <authorList>
            <consortium name="EnsemblMetazoa"/>
        </authorList>
    </citation>
    <scope>IDENTIFICATION</scope>
    <source>
        <strain evidence="1">STECLA/ALBI9_A</strain>
    </source>
</reference>
<proteinExistence type="predicted"/>
<dbReference type="VEuPathDB" id="VectorBase:AALB014595"/>
<name>A0A182FY98_ANOAL</name>
<reference evidence="1 2" key="1">
    <citation type="journal article" date="2017" name="G3 (Bethesda)">
        <title>The Physical Genome Mapping of Anopheles albimanus Corrected Scaffold Misassemblies and Identified Interarm Rearrangements in Genus Anopheles.</title>
        <authorList>
            <person name="Artemov G.N."/>
            <person name="Peery A.N."/>
            <person name="Jiang X."/>
            <person name="Tu Z."/>
            <person name="Stegniy V.N."/>
            <person name="Sharakhova M.V."/>
            <person name="Sharakhov I.V."/>
        </authorList>
    </citation>
    <scope>NUCLEOTIDE SEQUENCE [LARGE SCALE GENOMIC DNA]</scope>
    <source>
        <strain evidence="1 2">ALBI9_A</strain>
    </source>
</reference>
<accession>A0A182FY98</accession>
<dbReference type="AlphaFoldDB" id="A0A182FY98"/>
<organism evidence="1 2">
    <name type="scientific">Anopheles albimanus</name>
    <name type="common">New world malaria mosquito</name>
    <dbReference type="NCBI Taxonomy" id="7167"/>
    <lineage>
        <taxon>Eukaryota</taxon>
        <taxon>Metazoa</taxon>
        <taxon>Ecdysozoa</taxon>
        <taxon>Arthropoda</taxon>
        <taxon>Hexapoda</taxon>
        <taxon>Insecta</taxon>
        <taxon>Pterygota</taxon>
        <taxon>Neoptera</taxon>
        <taxon>Endopterygota</taxon>
        <taxon>Diptera</taxon>
        <taxon>Nematocera</taxon>
        <taxon>Culicoidea</taxon>
        <taxon>Culicidae</taxon>
        <taxon>Anophelinae</taxon>
        <taxon>Anopheles</taxon>
    </lineage>
</organism>
<protein>
    <submittedName>
        <fullName evidence="1">Uncharacterized protein</fullName>
    </submittedName>
</protein>
<dbReference type="Proteomes" id="UP000069272">
    <property type="component" value="Chromosome X"/>
</dbReference>
<dbReference type="EnsemblMetazoa" id="AALB014595-RB">
    <property type="protein sequence ID" value="AALB014595-PB"/>
    <property type="gene ID" value="AALB014595"/>
</dbReference>
<evidence type="ECO:0000313" key="2">
    <source>
        <dbReference type="Proteomes" id="UP000069272"/>
    </source>
</evidence>
<sequence>PPLATNQKPTSNQPIDPIAERAFFPSFRWSGWSVPFRNGLRQKDRESNVQANVNGVVLSSSSSSSILQSIGQHVRD</sequence>
<keyword evidence="2" id="KW-1185">Reference proteome</keyword>
<evidence type="ECO:0000313" key="1">
    <source>
        <dbReference type="EnsemblMetazoa" id="AALB014595-PB"/>
    </source>
</evidence>